<dbReference type="Gene3D" id="3.40.1280.10">
    <property type="match status" value="1"/>
</dbReference>
<dbReference type="EMBL" id="BDEC01000059">
    <property type="protein sequence ID" value="GBD68602.1"/>
    <property type="molecule type" value="Genomic_DNA"/>
</dbReference>
<dbReference type="InterPro" id="IPR001537">
    <property type="entry name" value="SpoU_MeTrfase"/>
</dbReference>
<dbReference type="InterPro" id="IPR029028">
    <property type="entry name" value="Alpha/beta_knot_MTases"/>
</dbReference>
<dbReference type="InterPro" id="IPR029026">
    <property type="entry name" value="tRNA_m1G_MTases_N"/>
</dbReference>
<comment type="caution">
    <text evidence="4">The sequence shown here is derived from an EMBL/GenBank/DDBJ whole genome shotgun (WGS) entry which is preliminary data.</text>
</comment>
<keyword evidence="3 4" id="KW-0808">Transferase</keyword>
<keyword evidence="2 4" id="KW-0489">Methyltransferase</keyword>
<evidence type="ECO:0000256" key="3">
    <source>
        <dbReference type="ARBA" id="ARBA00022679"/>
    </source>
</evidence>
<dbReference type="PANTHER" id="PTHR43191">
    <property type="entry name" value="RRNA METHYLTRANSFERASE 3"/>
    <property type="match status" value="1"/>
</dbReference>
<organism evidence="4 5">
    <name type="scientific">Tetragenococcus halophilus subsp. halophilus</name>
    <dbReference type="NCBI Taxonomy" id="1513897"/>
    <lineage>
        <taxon>Bacteria</taxon>
        <taxon>Bacillati</taxon>
        <taxon>Bacillota</taxon>
        <taxon>Bacilli</taxon>
        <taxon>Lactobacillales</taxon>
        <taxon>Enterococcaceae</taxon>
        <taxon>Tetragenococcus</taxon>
    </lineage>
</organism>
<dbReference type="Pfam" id="PF00588">
    <property type="entry name" value="SpoU_methylase"/>
    <property type="match status" value="1"/>
</dbReference>
<dbReference type="Pfam" id="PF22435">
    <property type="entry name" value="MRM3-like_sub_bind"/>
    <property type="match status" value="1"/>
</dbReference>
<comment type="similarity">
    <text evidence="1">Belongs to the class IV-like SAM-binding methyltransferase superfamily. RNA methyltransferase TrmH family.</text>
</comment>
<reference evidence="4 5" key="1">
    <citation type="submission" date="2016-05" db="EMBL/GenBank/DDBJ databases">
        <title>Whole genome sequencing of Tetragenococcus halophilus subsp. halophilus NISL 7118.</title>
        <authorList>
            <person name="Shiwa Y."/>
            <person name="Nishimura I."/>
            <person name="Yoshikawa H."/>
            <person name="Koyama Y."/>
            <person name="Oguma T."/>
        </authorList>
    </citation>
    <scope>NUCLEOTIDE SEQUENCE [LARGE SCALE GENOMIC DNA]</scope>
    <source>
        <strain evidence="4 5">NISL 7118</strain>
    </source>
</reference>
<evidence type="ECO:0000313" key="5">
    <source>
        <dbReference type="Proteomes" id="UP000236214"/>
    </source>
</evidence>
<dbReference type="GO" id="GO:0032259">
    <property type="term" value="P:methylation"/>
    <property type="evidence" value="ECO:0007669"/>
    <property type="project" value="UniProtKB-KW"/>
</dbReference>
<dbReference type="InterPro" id="IPR029064">
    <property type="entry name" value="Ribosomal_eL30-like_sf"/>
</dbReference>
<dbReference type="GO" id="GO:0005737">
    <property type="term" value="C:cytoplasm"/>
    <property type="evidence" value="ECO:0007669"/>
    <property type="project" value="UniProtKB-ARBA"/>
</dbReference>
<dbReference type="InterPro" id="IPR013123">
    <property type="entry name" value="SpoU_subst-bd"/>
</dbReference>
<protein>
    <submittedName>
        <fullName evidence="4">Putative RNA methyltransferase</fullName>
    </submittedName>
</protein>
<dbReference type="CDD" id="cd18095">
    <property type="entry name" value="SpoU-like_rRNA-MTase"/>
    <property type="match status" value="1"/>
</dbReference>
<dbReference type="Gene3D" id="3.30.1330.30">
    <property type="match status" value="1"/>
</dbReference>
<dbReference type="SUPFAM" id="SSF55315">
    <property type="entry name" value="L30e-like"/>
    <property type="match status" value="1"/>
</dbReference>
<accession>A0A2H6C566</accession>
<keyword evidence="5" id="KW-1185">Reference proteome</keyword>
<evidence type="ECO:0000256" key="2">
    <source>
        <dbReference type="ARBA" id="ARBA00022603"/>
    </source>
</evidence>
<sequence length="252" mass="28106">MKEIQAAKNNKIKELKKLQQRKYRNQSETYLLEGYHLVEEAVKAGVEIKEVYLDERGLKLWQDWVKQHELDYYLLSNEAMNALSELPTPQGMIALVKKEENTPADFSGKWLLLDNVQDPGNVGTIVRTADAAGFDGIFLGKGTADRYSGKVLRSMQGSQFHLPIFSGALEEVIPVFKKHASKVYGTALDPLVLSYTQVKQESSFALILGNEGQGVAEEILQMTDQNLYIPIYGKAESLNVGVAAGILMYSFV</sequence>
<dbReference type="SMART" id="SM00967">
    <property type="entry name" value="SpoU_sub_bind"/>
    <property type="match status" value="1"/>
</dbReference>
<dbReference type="AlphaFoldDB" id="A0A2H6C566"/>
<dbReference type="GO" id="GO:0008173">
    <property type="term" value="F:RNA methyltransferase activity"/>
    <property type="evidence" value="ECO:0007669"/>
    <property type="project" value="InterPro"/>
</dbReference>
<dbReference type="InterPro" id="IPR053888">
    <property type="entry name" value="MRM3-like_sub_bind"/>
</dbReference>
<dbReference type="RefSeq" id="WP_061840847.1">
    <property type="nucleotide sequence ID" value="NZ_BAABQP010000001.1"/>
</dbReference>
<evidence type="ECO:0000256" key="1">
    <source>
        <dbReference type="ARBA" id="ARBA00007228"/>
    </source>
</evidence>
<dbReference type="SUPFAM" id="SSF75217">
    <property type="entry name" value="alpha/beta knot"/>
    <property type="match status" value="1"/>
</dbReference>
<proteinExistence type="inferred from homology"/>
<name>A0A2H6C566_TETHA</name>
<dbReference type="InterPro" id="IPR051259">
    <property type="entry name" value="rRNA_Methyltransferase"/>
</dbReference>
<dbReference type="Proteomes" id="UP000236214">
    <property type="component" value="Unassembled WGS sequence"/>
</dbReference>
<dbReference type="PANTHER" id="PTHR43191:SF2">
    <property type="entry name" value="RRNA METHYLTRANSFERASE 3, MITOCHONDRIAL"/>
    <property type="match status" value="1"/>
</dbReference>
<dbReference type="GO" id="GO:0003723">
    <property type="term" value="F:RNA binding"/>
    <property type="evidence" value="ECO:0007669"/>
    <property type="project" value="InterPro"/>
</dbReference>
<gene>
    <name evidence="4" type="ORF">TEHN7118_1408</name>
</gene>
<evidence type="ECO:0000313" key="4">
    <source>
        <dbReference type="EMBL" id="GBD68602.1"/>
    </source>
</evidence>
<dbReference type="GO" id="GO:0006396">
    <property type="term" value="P:RNA processing"/>
    <property type="evidence" value="ECO:0007669"/>
    <property type="project" value="InterPro"/>
</dbReference>